<proteinExistence type="predicted"/>
<gene>
    <name evidence="1" type="ORF">LCGC14_2184100</name>
</gene>
<comment type="caution">
    <text evidence="1">The sequence shown here is derived from an EMBL/GenBank/DDBJ whole genome shotgun (WGS) entry which is preliminary data.</text>
</comment>
<dbReference type="AlphaFoldDB" id="A0A0F9DLI1"/>
<organism evidence="1">
    <name type="scientific">marine sediment metagenome</name>
    <dbReference type="NCBI Taxonomy" id="412755"/>
    <lineage>
        <taxon>unclassified sequences</taxon>
        <taxon>metagenomes</taxon>
        <taxon>ecological metagenomes</taxon>
    </lineage>
</organism>
<dbReference type="EMBL" id="LAZR01028456">
    <property type="protein sequence ID" value="KKL62544.1"/>
    <property type="molecule type" value="Genomic_DNA"/>
</dbReference>
<accession>A0A0F9DLI1</accession>
<evidence type="ECO:0000313" key="1">
    <source>
        <dbReference type="EMBL" id="KKL62544.1"/>
    </source>
</evidence>
<sequence length="115" mass="13137">MLVAGGSSQLRSDMDKLSDIPDYKLDPIAVNEACQKLLGIINQHEKYFTGITHQMGNIYDMLSTLIEELGLQKYSTREKLQEQLDGMRSYITSLGQEIHTHIDKSKPKSKYVKYL</sequence>
<name>A0A0F9DLI1_9ZZZZ</name>
<reference evidence="1" key="1">
    <citation type="journal article" date="2015" name="Nature">
        <title>Complex archaea that bridge the gap between prokaryotes and eukaryotes.</title>
        <authorList>
            <person name="Spang A."/>
            <person name="Saw J.H."/>
            <person name="Jorgensen S.L."/>
            <person name="Zaremba-Niedzwiedzka K."/>
            <person name="Martijn J."/>
            <person name="Lind A.E."/>
            <person name="van Eijk R."/>
            <person name="Schleper C."/>
            <person name="Guy L."/>
            <person name="Ettema T.J."/>
        </authorList>
    </citation>
    <scope>NUCLEOTIDE SEQUENCE</scope>
</reference>
<protein>
    <submittedName>
        <fullName evidence="1">Uncharacterized protein</fullName>
    </submittedName>
</protein>